<accession>A0ABP8KCD6</accession>
<evidence type="ECO:0000259" key="4">
    <source>
        <dbReference type="Pfam" id="PF08386"/>
    </source>
</evidence>
<gene>
    <name evidence="5" type="ORF">GCM10023187_19940</name>
</gene>
<name>A0ABP8KCD6_9BACT</name>
<dbReference type="InterPro" id="IPR013595">
    <property type="entry name" value="Pept_S33_TAP-like_C"/>
</dbReference>
<dbReference type="InterPro" id="IPR029058">
    <property type="entry name" value="AB_hydrolase_fold"/>
</dbReference>
<dbReference type="EMBL" id="BAABHB010000003">
    <property type="protein sequence ID" value="GAA4403659.1"/>
    <property type="molecule type" value="Genomic_DNA"/>
</dbReference>
<dbReference type="Gene3D" id="3.40.50.1820">
    <property type="entry name" value="alpha/beta hydrolase"/>
    <property type="match status" value="1"/>
</dbReference>
<dbReference type="Pfam" id="PF08386">
    <property type="entry name" value="Abhydrolase_4"/>
    <property type="match status" value="1"/>
</dbReference>
<evidence type="ECO:0000313" key="6">
    <source>
        <dbReference type="Proteomes" id="UP001500936"/>
    </source>
</evidence>
<organism evidence="5 6">
    <name type="scientific">Nibrella viscosa</name>
    <dbReference type="NCBI Taxonomy" id="1084524"/>
    <lineage>
        <taxon>Bacteria</taxon>
        <taxon>Pseudomonadati</taxon>
        <taxon>Bacteroidota</taxon>
        <taxon>Cytophagia</taxon>
        <taxon>Cytophagales</taxon>
        <taxon>Spirosomataceae</taxon>
        <taxon>Nibrella</taxon>
    </lineage>
</organism>
<protein>
    <submittedName>
        <fullName evidence="5">Dienelactone hydrolase</fullName>
    </submittedName>
</protein>
<proteinExistence type="predicted"/>
<keyword evidence="3" id="KW-0443">Lipid metabolism</keyword>
<evidence type="ECO:0000256" key="2">
    <source>
        <dbReference type="ARBA" id="ARBA00022963"/>
    </source>
</evidence>
<reference evidence="6" key="1">
    <citation type="journal article" date="2019" name="Int. J. Syst. Evol. Microbiol.">
        <title>The Global Catalogue of Microorganisms (GCM) 10K type strain sequencing project: providing services to taxonomists for standard genome sequencing and annotation.</title>
        <authorList>
            <consortium name="The Broad Institute Genomics Platform"/>
            <consortium name="The Broad Institute Genome Sequencing Center for Infectious Disease"/>
            <person name="Wu L."/>
            <person name="Ma J."/>
        </authorList>
    </citation>
    <scope>NUCLEOTIDE SEQUENCE [LARGE SCALE GENOMIC DNA]</scope>
    <source>
        <strain evidence="6">JCM 17925</strain>
    </source>
</reference>
<evidence type="ECO:0000256" key="1">
    <source>
        <dbReference type="ARBA" id="ARBA00022801"/>
    </source>
</evidence>
<keyword evidence="2" id="KW-0442">Lipid degradation</keyword>
<dbReference type="GO" id="GO:0016787">
    <property type="term" value="F:hydrolase activity"/>
    <property type="evidence" value="ECO:0007669"/>
    <property type="project" value="UniProtKB-KW"/>
</dbReference>
<dbReference type="PANTHER" id="PTHR10272:SF0">
    <property type="entry name" value="PLATELET-ACTIVATING FACTOR ACETYLHYDROLASE"/>
    <property type="match status" value="1"/>
</dbReference>
<keyword evidence="1 5" id="KW-0378">Hydrolase</keyword>
<feature type="domain" description="Peptidase S33 tripeptidyl aminopeptidase-like C-terminal" evidence="4">
    <location>
        <begin position="146"/>
        <end position="199"/>
    </location>
</feature>
<dbReference type="InterPro" id="IPR017395">
    <property type="entry name" value="Chlorophyllase-like"/>
</dbReference>
<sequence length="251" mass="27583">MDVSPEAAVSKGRFPLVIISHGNSGSHLLYRTISMHLARHGYIVAMLEHYGNNRNDNSLGDKVENLQYRPRHLSMTMDALLADETVGRQIDSDKIAVIGHSFGGYTALVVAGGQPWTRAGEPVAVQHDFRVKALVLMAPSAGWFNAPNALARVTAPILLLQAEHDPYTPAWNADVIVNGVPDSSQVTVRVIENAGHFSFISPFPPAMQNPNFLPATDPPGFDREHFHTRLPEDILRFLNDKLQGFSSEENS</sequence>
<evidence type="ECO:0000256" key="3">
    <source>
        <dbReference type="ARBA" id="ARBA00023098"/>
    </source>
</evidence>
<dbReference type="Pfam" id="PF07224">
    <property type="entry name" value="Chlorophyllase"/>
    <property type="match status" value="1"/>
</dbReference>
<evidence type="ECO:0000313" key="5">
    <source>
        <dbReference type="EMBL" id="GAA4403659.1"/>
    </source>
</evidence>
<dbReference type="PANTHER" id="PTHR10272">
    <property type="entry name" value="PLATELET-ACTIVATING FACTOR ACETYLHYDROLASE"/>
    <property type="match status" value="1"/>
</dbReference>
<comment type="caution">
    <text evidence="5">The sequence shown here is derived from an EMBL/GenBank/DDBJ whole genome shotgun (WGS) entry which is preliminary data.</text>
</comment>
<keyword evidence="6" id="KW-1185">Reference proteome</keyword>
<dbReference type="Proteomes" id="UP001500936">
    <property type="component" value="Unassembled WGS sequence"/>
</dbReference>
<dbReference type="SUPFAM" id="SSF53474">
    <property type="entry name" value="alpha/beta-Hydrolases"/>
    <property type="match status" value="1"/>
</dbReference>